<dbReference type="PROSITE" id="PS51012">
    <property type="entry name" value="ABC_TM2"/>
    <property type="match status" value="1"/>
</dbReference>
<evidence type="ECO:0000256" key="1">
    <source>
        <dbReference type="ARBA" id="ARBA00004651"/>
    </source>
</evidence>
<evidence type="ECO:0000313" key="10">
    <source>
        <dbReference type="EMBL" id="SCD19390.1"/>
    </source>
</evidence>
<evidence type="ECO:0000256" key="4">
    <source>
        <dbReference type="ARBA" id="ARBA00022475"/>
    </source>
</evidence>
<keyword evidence="6 8" id="KW-1133">Transmembrane helix</keyword>
<feature type="transmembrane region" description="Helical" evidence="8">
    <location>
        <begin position="207"/>
        <end position="240"/>
    </location>
</feature>
<organism evidence="10 11">
    <name type="scientific">Proteiniphilum saccharofermentans</name>
    <dbReference type="NCBI Taxonomy" id="1642647"/>
    <lineage>
        <taxon>Bacteria</taxon>
        <taxon>Pseudomonadati</taxon>
        <taxon>Bacteroidota</taxon>
        <taxon>Bacteroidia</taxon>
        <taxon>Bacteroidales</taxon>
        <taxon>Dysgonomonadaceae</taxon>
        <taxon>Proteiniphilum</taxon>
    </lineage>
</organism>
<dbReference type="Proteomes" id="UP000187464">
    <property type="component" value="Chromosome I"/>
</dbReference>
<name>A0A1R3SWP9_9BACT</name>
<reference evidence="10 11" key="1">
    <citation type="submission" date="2016-08" db="EMBL/GenBank/DDBJ databases">
        <authorList>
            <person name="Seilhamer J.J."/>
        </authorList>
    </citation>
    <scope>NUCLEOTIDE SEQUENCE [LARGE SCALE GENOMIC DNA]</scope>
    <source>
        <strain evidence="10">M3/6</strain>
    </source>
</reference>
<accession>A0A1R3SWP9</accession>
<keyword evidence="3" id="KW-0813">Transport</keyword>
<dbReference type="STRING" id="1642647.PSM36_0560"/>
<feature type="domain" description="ABC transmembrane type-2" evidence="9">
    <location>
        <begin position="127"/>
        <end position="358"/>
    </location>
</feature>
<dbReference type="PANTHER" id="PTHR30294">
    <property type="entry name" value="MEMBRANE COMPONENT OF ABC TRANSPORTER YHHJ-RELATED"/>
    <property type="match status" value="1"/>
</dbReference>
<feature type="transmembrane region" description="Helical" evidence="8">
    <location>
        <begin position="21"/>
        <end position="40"/>
    </location>
</feature>
<dbReference type="KEGG" id="psac:PSM36_0560"/>
<dbReference type="RefSeq" id="WP_076928684.1">
    <property type="nucleotide sequence ID" value="NZ_LT605205.1"/>
</dbReference>
<evidence type="ECO:0000256" key="5">
    <source>
        <dbReference type="ARBA" id="ARBA00022692"/>
    </source>
</evidence>
<gene>
    <name evidence="10" type="ORF">PSM36_0560</name>
</gene>
<evidence type="ECO:0000313" key="11">
    <source>
        <dbReference type="Proteomes" id="UP000187464"/>
    </source>
</evidence>
<protein>
    <submittedName>
        <fullName evidence="10">ABC-2 type transporter</fullName>
    </submittedName>
</protein>
<evidence type="ECO:0000256" key="6">
    <source>
        <dbReference type="ARBA" id="ARBA00022989"/>
    </source>
</evidence>
<comment type="similarity">
    <text evidence="2">Belongs to the ABC-2 integral membrane protein family.</text>
</comment>
<dbReference type="InterPro" id="IPR047817">
    <property type="entry name" value="ABC2_TM_bact-type"/>
</dbReference>
<keyword evidence="11" id="KW-1185">Reference proteome</keyword>
<evidence type="ECO:0000256" key="3">
    <source>
        <dbReference type="ARBA" id="ARBA00022448"/>
    </source>
</evidence>
<evidence type="ECO:0000256" key="2">
    <source>
        <dbReference type="ARBA" id="ARBA00007783"/>
    </source>
</evidence>
<dbReference type="InterPro" id="IPR051449">
    <property type="entry name" value="ABC-2_transporter_component"/>
</dbReference>
<evidence type="ECO:0000256" key="8">
    <source>
        <dbReference type="SAM" id="Phobius"/>
    </source>
</evidence>
<feature type="transmembrane region" description="Helical" evidence="8">
    <location>
        <begin position="165"/>
        <end position="186"/>
    </location>
</feature>
<dbReference type="InterPro" id="IPR013525">
    <property type="entry name" value="ABC2_TM"/>
</dbReference>
<dbReference type="GO" id="GO:0140359">
    <property type="term" value="F:ABC-type transporter activity"/>
    <property type="evidence" value="ECO:0007669"/>
    <property type="project" value="InterPro"/>
</dbReference>
<dbReference type="Pfam" id="PF12698">
    <property type="entry name" value="ABC2_membrane_3"/>
    <property type="match status" value="1"/>
</dbReference>
<proteinExistence type="inferred from homology"/>
<comment type="subcellular location">
    <subcellularLocation>
        <location evidence="1">Cell membrane</location>
        <topology evidence="1">Multi-pass membrane protein</topology>
    </subcellularLocation>
</comment>
<evidence type="ECO:0000259" key="9">
    <source>
        <dbReference type="PROSITE" id="PS51012"/>
    </source>
</evidence>
<feature type="transmembrane region" description="Helical" evidence="8">
    <location>
        <begin position="333"/>
        <end position="352"/>
    </location>
</feature>
<feature type="transmembrane region" description="Helical" evidence="8">
    <location>
        <begin position="276"/>
        <end position="297"/>
    </location>
</feature>
<keyword evidence="4" id="KW-1003">Cell membrane</keyword>
<dbReference type="GO" id="GO:0005886">
    <property type="term" value="C:plasma membrane"/>
    <property type="evidence" value="ECO:0007669"/>
    <property type="project" value="UniProtKB-SubCell"/>
</dbReference>
<sequence length="359" mass="40141">MNILFAAIKKEIRQLKRNVSLLVIIGASPLLIMGIIPFSIEKRVKISLSVVDCDNSAASRIMTYRVKASPYFVKVTEMERVEEALDRVKENKSDMVMILPEKMERDAGEVEAAPLSIALDGTHTLNAQSHFAFLEQMLQYDLSEGEIPSQLHQNLLFNPSLDGRMWFIVSLLVLLVTLIGACLVTLDIVSEKESGIWEQLQATPLSLTVYIVSKMVVFAVAGLFVLGVGLLLCHSFFGFALAGRWYVFWLLALAFLWPMLMIGIGIASISKNQVQAIYLLVFVLLTIILMSSMFSFLNAMPGWARATRFVNPLYFMLDASRLVALKGFSLADVWSQFAALCIQGAVLSVLIFRRMERTK</sequence>
<dbReference type="Gene3D" id="3.40.1710.10">
    <property type="entry name" value="abc type-2 transporter like domain"/>
    <property type="match status" value="1"/>
</dbReference>
<feature type="transmembrane region" description="Helical" evidence="8">
    <location>
        <begin position="246"/>
        <end position="269"/>
    </location>
</feature>
<dbReference type="AlphaFoldDB" id="A0A1R3SWP9"/>
<dbReference type="PANTHER" id="PTHR30294:SF29">
    <property type="entry name" value="MULTIDRUG ABC TRANSPORTER PERMEASE YBHS-RELATED"/>
    <property type="match status" value="1"/>
</dbReference>
<keyword evidence="7 8" id="KW-0472">Membrane</keyword>
<dbReference type="EMBL" id="LT605205">
    <property type="protein sequence ID" value="SCD19390.1"/>
    <property type="molecule type" value="Genomic_DNA"/>
</dbReference>
<keyword evidence="5 8" id="KW-0812">Transmembrane</keyword>
<evidence type="ECO:0000256" key="7">
    <source>
        <dbReference type="ARBA" id="ARBA00023136"/>
    </source>
</evidence>